<accession>A0A127FCL1</accession>
<dbReference type="KEGG" id="sdf:ACG33_09935"/>
<evidence type="ECO:0000313" key="2">
    <source>
        <dbReference type="Proteomes" id="UP000070250"/>
    </source>
</evidence>
<dbReference type="STRING" id="465721.ACG33_09935"/>
<reference evidence="1 2" key="1">
    <citation type="submission" date="2015-06" db="EMBL/GenBank/DDBJ databases">
        <title>A Comprehensive Approach to Explore the Metabolic and Phylogenetic Diversity of Bacterial Steroid Degradation in the Environment: Testosterone as an Example.</title>
        <authorList>
            <person name="Yang F.-C."/>
            <person name="Chen Y.-L."/>
            <person name="Yu C.-P."/>
            <person name="Tang S.-L."/>
            <person name="Wang P.-H."/>
            <person name="Ismail W."/>
            <person name="Wang C.-H."/>
            <person name="Yang C.-Y."/>
            <person name="Chiang Y.-R."/>
        </authorList>
    </citation>
    <scope>NUCLEOTIDE SEQUENCE [LARGE SCALE GENOMIC DNA]</scope>
    <source>
        <strain evidence="1 2">DSM 18526</strain>
    </source>
</reference>
<dbReference type="Proteomes" id="UP000070250">
    <property type="component" value="Chromosome"/>
</dbReference>
<dbReference type="AlphaFoldDB" id="A0A127FCL1"/>
<protein>
    <submittedName>
        <fullName evidence="1">Uncharacterized protein</fullName>
    </submittedName>
</protein>
<dbReference type="EMBL" id="CP011971">
    <property type="protein sequence ID" value="AMN47410.1"/>
    <property type="molecule type" value="Genomic_DNA"/>
</dbReference>
<name>A0A127FCL1_STEDE</name>
<organism evidence="1 2">
    <name type="scientific">Steroidobacter denitrificans</name>
    <dbReference type="NCBI Taxonomy" id="465721"/>
    <lineage>
        <taxon>Bacteria</taxon>
        <taxon>Pseudomonadati</taxon>
        <taxon>Pseudomonadota</taxon>
        <taxon>Gammaproteobacteria</taxon>
        <taxon>Steroidobacterales</taxon>
        <taxon>Steroidobacteraceae</taxon>
        <taxon>Steroidobacter</taxon>
    </lineage>
</organism>
<sequence>MTITTLVSIAAPTASYRAHPPSGGQPAGPAADPAVSGRSSAAWLVISGMAALLACDPATAAPFTVSSTSVSKAPKVKMTFEEKDSSVKSKIAMPKLGFETPVIDGVLEFKIAATYARLEQHDTSVEGPGDSEVKLKWAVAPGDAARGIPAFAMEPKLVLPTGDEARSLGSGSTTLEIPFILGWKLGKTDLGIEFGYSHTFGEHDGTVPLAILGMRQIAPRLRLGLEFVAEAPTNRFSDYELECNVGFKWKLANDIEIDGLYGRTTTTPDDHRTNKAKLVFTKSF</sequence>
<proteinExistence type="predicted"/>
<keyword evidence="2" id="KW-1185">Reference proteome</keyword>
<gene>
    <name evidence="1" type="ORF">ACG33_09935</name>
</gene>
<evidence type="ECO:0000313" key="1">
    <source>
        <dbReference type="EMBL" id="AMN47410.1"/>
    </source>
</evidence>